<dbReference type="SUPFAM" id="SSF53448">
    <property type="entry name" value="Nucleotide-diphospho-sugar transferases"/>
    <property type="match status" value="1"/>
</dbReference>
<organism evidence="1">
    <name type="scientific">marine sediment metagenome</name>
    <dbReference type="NCBI Taxonomy" id="412755"/>
    <lineage>
        <taxon>unclassified sequences</taxon>
        <taxon>metagenomes</taxon>
        <taxon>ecological metagenomes</taxon>
    </lineage>
</organism>
<accession>X0VBX3</accession>
<proteinExistence type="predicted"/>
<protein>
    <recommendedName>
        <fullName evidence="2">Nucleotide-diphospho-sugar transferase domain-containing protein</fullName>
    </recommendedName>
</protein>
<dbReference type="AlphaFoldDB" id="X0VBX3"/>
<dbReference type="InterPro" id="IPR029044">
    <property type="entry name" value="Nucleotide-diphossugar_trans"/>
</dbReference>
<name>X0VBX3_9ZZZZ</name>
<sequence>MALPNVVVIGMDQFETPALLTAKGNRRPVEYFWTCASNLTFQILEFNCDLENLTYLDADMMFYGSPEPVFEEIGSASVAITPHRYSPNVMPSSDAFSAGKYNVGFVYFLRDGPGGDCLEKWARDCRDWCYWEHKQIDGRWQYGDQQYLDYWEEDFPGRVHSIQHKGANLAPWNQRQYSYSFREDALFVEDDPLLWFHFHKGLNPGYDTAEEVQSFV</sequence>
<dbReference type="Gene3D" id="3.90.550.10">
    <property type="entry name" value="Spore Coat Polysaccharide Biosynthesis Protein SpsA, Chain A"/>
    <property type="match status" value="1"/>
</dbReference>
<comment type="caution">
    <text evidence="1">The sequence shown here is derived from an EMBL/GenBank/DDBJ whole genome shotgun (WGS) entry which is preliminary data.</text>
</comment>
<evidence type="ECO:0008006" key="2">
    <source>
        <dbReference type="Google" id="ProtNLM"/>
    </source>
</evidence>
<gene>
    <name evidence="1" type="ORF">S01H1_52342</name>
</gene>
<reference evidence="1" key="1">
    <citation type="journal article" date="2014" name="Front. Microbiol.">
        <title>High frequency of phylogenetically diverse reductive dehalogenase-homologous genes in deep subseafloor sedimentary metagenomes.</title>
        <authorList>
            <person name="Kawai M."/>
            <person name="Futagami T."/>
            <person name="Toyoda A."/>
            <person name="Takaki Y."/>
            <person name="Nishi S."/>
            <person name="Hori S."/>
            <person name="Arai W."/>
            <person name="Tsubouchi T."/>
            <person name="Morono Y."/>
            <person name="Uchiyama I."/>
            <person name="Ito T."/>
            <person name="Fujiyama A."/>
            <person name="Inagaki F."/>
            <person name="Takami H."/>
        </authorList>
    </citation>
    <scope>NUCLEOTIDE SEQUENCE</scope>
    <source>
        <strain evidence="1">Expedition CK06-06</strain>
    </source>
</reference>
<dbReference type="EMBL" id="BARS01033827">
    <property type="protein sequence ID" value="GAG15599.1"/>
    <property type="molecule type" value="Genomic_DNA"/>
</dbReference>
<feature type="non-terminal residue" evidence="1">
    <location>
        <position position="216"/>
    </location>
</feature>
<evidence type="ECO:0000313" key="1">
    <source>
        <dbReference type="EMBL" id="GAG15599.1"/>
    </source>
</evidence>